<evidence type="ECO:0000256" key="10">
    <source>
        <dbReference type="SAM" id="MobiDB-lite"/>
    </source>
</evidence>
<evidence type="ECO:0000256" key="9">
    <source>
        <dbReference type="HAMAP-Rule" id="MF_00303"/>
    </source>
</evidence>
<comment type="caution">
    <text evidence="13">The sequence shown here is derived from an EMBL/GenBank/DDBJ whole genome shotgun (WGS) entry which is preliminary data.</text>
</comment>
<dbReference type="SUPFAM" id="SSF54534">
    <property type="entry name" value="FKBP-like"/>
    <property type="match status" value="1"/>
</dbReference>
<keyword evidence="9" id="KW-0132">Cell division</keyword>
<dbReference type="GO" id="GO:0043335">
    <property type="term" value="P:protein unfolding"/>
    <property type="evidence" value="ECO:0007669"/>
    <property type="project" value="TreeGrafter"/>
</dbReference>
<dbReference type="GO" id="GO:0003755">
    <property type="term" value="F:peptidyl-prolyl cis-trans isomerase activity"/>
    <property type="evidence" value="ECO:0007669"/>
    <property type="project" value="UniProtKB-UniRule"/>
</dbReference>
<evidence type="ECO:0000256" key="4">
    <source>
        <dbReference type="ARBA" id="ARBA00016902"/>
    </source>
</evidence>
<evidence type="ECO:0000256" key="8">
    <source>
        <dbReference type="ARBA" id="ARBA00029986"/>
    </source>
</evidence>
<accession>A0A831X7C2</accession>
<comment type="function">
    <text evidence="9">Involved in protein export. Acts as a chaperone by maintaining the newly synthesized protein in an open conformation. Functions as a peptidyl-prolyl cis-trans isomerase.</text>
</comment>
<proteinExistence type="inferred from homology"/>
<comment type="catalytic activity">
    <reaction evidence="1 9">
        <text>[protein]-peptidylproline (omega=180) = [protein]-peptidylproline (omega=0)</text>
        <dbReference type="Rhea" id="RHEA:16237"/>
        <dbReference type="Rhea" id="RHEA-COMP:10747"/>
        <dbReference type="Rhea" id="RHEA-COMP:10748"/>
        <dbReference type="ChEBI" id="CHEBI:83833"/>
        <dbReference type="ChEBI" id="CHEBI:83834"/>
        <dbReference type="EC" id="5.2.1.8"/>
    </reaction>
</comment>
<feature type="compositionally biased region" description="Basic and acidic residues" evidence="10">
    <location>
        <begin position="496"/>
        <end position="506"/>
    </location>
</feature>
<dbReference type="InterPro" id="IPR036611">
    <property type="entry name" value="Trigger_fac_ribosome-bd_sf"/>
</dbReference>
<evidence type="ECO:0000259" key="12">
    <source>
        <dbReference type="Pfam" id="PF05698"/>
    </source>
</evidence>
<dbReference type="InterPro" id="IPR027304">
    <property type="entry name" value="Trigger_fact/SurA_dom_sf"/>
</dbReference>
<dbReference type="NCBIfam" id="TIGR00115">
    <property type="entry name" value="tig"/>
    <property type="match status" value="1"/>
</dbReference>
<reference evidence="13" key="1">
    <citation type="journal article" date="2020" name="mSystems">
        <title>Genome- and Community-Level Interaction Insights into Carbon Utilization and Element Cycling Functions of Hydrothermarchaeota in Hydrothermal Sediment.</title>
        <authorList>
            <person name="Zhou Z."/>
            <person name="Liu Y."/>
            <person name="Xu W."/>
            <person name="Pan J."/>
            <person name="Luo Z.H."/>
            <person name="Li M."/>
        </authorList>
    </citation>
    <scope>NUCLEOTIDE SEQUENCE [LARGE SCALE GENOMIC DNA]</scope>
    <source>
        <strain evidence="13">SpSt-210</strain>
    </source>
</reference>
<dbReference type="HAMAP" id="MF_00303">
    <property type="entry name" value="Trigger_factor_Tig"/>
    <property type="match status" value="1"/>
</dbReference>
<evidence type="ECO:0000256" key="5">
    <source>
        <dbReference type="ARBA" id="ARBA00023110"/>
    </source>
</evidence>
<evidence type="ECO:0000256" key="2">
    <source>
        <dbReference type="ARBA" id="ARBA00005464"/>
    </source>
</evidence>
<evidence type="ECO:0000256" key="7">
    <source>
        <dbReference type="ARBA" id="ARBA00023235"/>
    </source>
</evidence>
<evidence type="ECO:0000256" key="3">
    <source>
        <dbReference type="ARBA" id="ARBA00013194"/>
    </source>
</evidence>
<dbReference type="GO" id="GO:0051083">
    <property type="term" value="P:'de novo' cotranslational protein folding"/>
    <property type="evidence" value="ECO:0007669"/>
    <property type="project" value="TreeGrafter"/>
</dbReference>
<keyword evidence="5 9" id="KW-0697">Rotamase</keyword>
<keyword evidence="9" id="KW-0963">Cytoplasm</keyword>
<comment type="similarity">
    <text evidence="2 9">Belongs to the FKBP-type PPIase family. Tig subfamily.</text>
</comment>
<dbReference type="EC" id="5.2.1.8" evidence="3 9"/>
<dbReference type="Gene3D" id="1.10.3120.10">
    <property type="entry name" value="Trigger factor, C-terminal domain"/>
    <property type="match status" value="1"/>
</dbReference>
<feature type="domain" description="Trigger factor C-terminal" evidence="12">
    <location>
        <begin position="262"/>
        <end position="421"/>
    </location>
</feature>
<name>A0A831X7C2_9BACT</name>
<dbReference type="InterPro" id="IPR037041">
    <property type="entry name" value="Trigger_fac_C_sf"/>
</dbReference>
<dbReference type="InterPro" id="IPR008880">
    <property type="entry name" value="Trigger_fac_C"/>
</dbReference>
<dbReference type="Gene3D" id="3.10.50.40">
    <property type="match status" value="1"/>
</dbReference>
<dbReference type="SUPFAM" id="SSF102735">
    <property type="entry name" value="Trigger factor ribosome-binding domain"/>
    <property type="match status" value="1"/>
</dbReference>
<evidence type="ECO:0000313" key="13">
    <source>
        <dbReference type="EMBL" id="HEG91062.1"/>
    </source>
</evidence>
<evidence type="ECO:0000259" key="11">
    <source>
        <dbReference type="Pfam" id="PF05697"/>
    </source>
</evidence>
<dbReference type="AlphaFoldDB" id="A0A831X7C2"/>
<dbReference type="PANTHER" id="PTHR30560:SF3">
    <property type="entry name" value="TRIGGER FACTOR-LIKE PROTEIN TIG, CHLOROPLASTIC"/>
    <property type="match status" value="1"/>
</dbReference>
<dbReference type="GO" id="GO:0051301">
    <property type="term" value="P:cell division"/>
    <property type="evidence" value="ECO:0007669"/>
    <property type="project" value="UniProtKB-KW"/>
</dbReference>
<dbReference type="GO" id="GO:0043022">
    <property type="term" value="F:ribosome binding"/>
    <property type="evidence" value="ECO:0007669"/>
    <property type="project" value="TreeGrafter"/>
</dbReference>
<comment type="subcellular location">
    <subcellularLocation>
        <location evidence="9">Cytoplasm</location>
    </subcellularLocation>
    <text evidence="9">About half TF is bound to the ribosome near the polypeptide exit tunnel while the other half is free in the cytoplasm.</text>
</comment>
<dbReference type="EMBL" id="DSIY01000157">
    <property type="protein sequence ID" value="HEG91062.1"/>
    <property type="molecule type" value="Genomic_DNA"/>
</dbReference>
<organism evidence="13">
    <name type="scientific">Thermorudis peleae</name>
    <dbReference type="NCBI Taxonomy" id="1382356"/>
    <lineage>
        <taxon>Bacteria</taxon>
        <taxon>Pseudomonadati</taxon>
        <taxon>Thermomicrobiota</taxon>
        <taxon>Thermomicrobia</taxon>
        <taxon>Thermomicrobia incertae sedis</taxon>
        <taxon>Thermorudis</taxon>
    </lineage>
</organism>
<dbReference type="InterPro" id="IPR005215">
    <property type="entry name" value="Trig_fac"/>
</dbReference>
<protein>
    <recommendedName>
        <fullName evidence="4 9">Trigger factor</fullName>
        <shortName evidence="9">TF</shortName>
        <ecNumber evidence="3 9">5.2.1.8</ecNumber>
    </recommendedName>
    <alternativeName>
        <fullName evidence="8 9">PPIase</fullName>
    </alternativeName>
</protein>
<feature type="region of interest" description="Disordered" evidence="10">
    <location>
        <begin position="444"/>
        <end position="506"/>
    </location>
</feature>
<keyword evidence="7 9" id="KW-0413">Isomerase</keyword>
<sequence length="506" mass="57691">MKVTVERLPQSAVRLDIAADPEEFERAFERAFRRINQQVAIPGFRPGRAPRALVERRLGREVIVHEAHHELMDQLYRKALEQEDLTPVSEPVVEVYQDEPLAFRVEVQVYPRVELNDYRSVRVEPREVSVTDDEIDQVIEDLRKSQSVWVEPEQPRHPTSADQVTIDLQAFEGDEPFQSPLEGMPFVLGESSLFPQIEEAIRNLLPGESAEFDIAFAEDDERVNPDLRGKTLHYKVTLREVKERELPELDDEFARSVGDFQTLDELRQRIRDDLLRQKALAARSEVLNEAVEKVTEQATVEVPPALVERQVELQIERLREDLRQQGSSLEEYLRLSQKSLEDLKAELRPGAEQRLRQSLVLETFAKIEGIEVSEEDLVQEIERLSSASENPEQMRSIYGSPYFRDLIGDELQTRKVTERLIEIVTEGRGAVLGEAARLLEAEETAVEVEEVEGEDGETRPTADMIASVPAEPADASEEEETVASAGEPEEETEEPVTAREEARETQ</sequence>
<dbReference type="SUPFAM" id="SSF109998">
    <property type="entry name" value="Triger factor/SurA peptide-binding domain-like"/>
    <property type="match status" value="1"/>
</dbReference>
<evidence type="ECO:0000256" key="6">
    <source>
        <dbReference type="ARBA" id="ARBA00023186"/>
    </source>
</evidence>
<dbReference type="Gene3D" id="3.30.70.1050">
    <property type="entry name" value="Trigger factor ribosome-binding domain"/>
    <property type="match status" value="1"/>
</dbReference>
<keyword evidence="9" id="KW-0131">Cell cycle</keyword>
<dbReference type="GO" id="GO:0015031">
    <property type="term" value="P:protein transport"/>
    <property type="evidence" value="ECO:0007669"/>
    <property type="project" value="UniProtKB-UniRule"/>
</dbReference>
<dbReference type="GO" id="GO:0044183">
    <property type="term" value="F:protein folding chaperone"/>
    <property type="evidence" value="ECO:0007669"/>
    <property type="project" value="TreeGrafter"/>
</dbReference>
<feature type="domain" description="Trigger factor ribosome-binding bacterial" evidence="11">
    <location>
        <begin position="1"/>
        <end position="142"/>
    </location>
</feature>
<feature type="compositionally biased region" description="Acidic residues" evidence="10">
    <location>
        <begin position="474"/>
        <end position="494"/>
    </location>
</feature>
<dbReference type="InterPro" id="IPR008881">
    <property type="entry name" value="Trigger_fac_ribosome-bd_bac"/>
</dbReference>
<comment type="domain">
    <text evidence="9">Consists of 3 domains; the N-terminus binds the ribosome, the middle domain has PPIase activity, while the C-terminus has intrinsic chaperone activity on its own.</text>
</comment>
<dbReference type="GO" id="GO:0005737">
    <property type="term" value="C:cytoplasm"/>
    <property type="evidence" value="ECO:0007669"/>
    <property type="project" value="UniProtKB-SubCell"/>
</dbReference>
<dbReference type="Pfam" id="PF05697">
    <property type="entry name" value="Trigger_N"/>
    <property type="match status" value="1"/>
</dbReference>
<dbReference type="PANTHER" id="PTHR30560">
    <property type="entry name" value="TRIGGER FACTOR CHAPERONE AND PEPTIDYL-PROLYL CIS/TRANS ISOMERASE"/>
    <property type="match status" value="1"/>
</dbReference>
<feature type="compositionally biased region" description="Acidic residues" evidence="10">
    <location>
        <begin position="444"/>
        <end position="455"/>
    </location>
</feature>
<gene>
    <name evidence="9 13" type="primary">tig</name>
    <name evidence="13" type="ORF">ENP34_06435</name>
</gene>
<keyword evidence="6 9" id="KW-0143">Chaperone</keyword>
<evidence type="ECO:0000256" key="1">
    <source>
        <dbReference type="ARBA" id="ARBA00000971"/>
    </source>
</evidence>
<dbReference type="Pfam" id="PF05698">
    <property type="entry name" value="Trigger_C"/>
    <property type="match status" value="1"/>
</dbReference>
<dbReference type="InterPro" id="IPR046357">
    <property type="entry name" value="PPIase_dom_sf"/>
</dbReference>